<accession>A0A0C9ZWX6</accession>
<evidence type="ECO:0000313" key="1">
    <source>
        <dbReference type="EMBL" id="KIK24163.1"/>
    </source>
</evidence>
<dbReference type="AlphaFoldDB" id="A0A0C9ZWX6"/>
<protein>
    <submittedName>
        <fullName evidence="1">Uncharacterized protein</fullName>
    </submittedName>
</protein>
<sequence>MSAELVMAGSGQLVVHEPLHDLESLFYVLVGIYVLLNSPSKLKCNKELTQCFDKYFNTFELSMLKTITIQLGIMWRPFILHHISKYFQPVIDLLTQLHDAIIVPLFFDDHGNIHCRQPFTHDIFIVNIINILSHLSPDMWVPMGQENDDNSGHSSLDMKVKDELAQSGVAQEVIISPPVSMDESRFSPPNLIPLPPLQVTLFCKHLG</sequence>
<reference evidence="2" key="2">
    <citation type="submission" date="2015-01" db="EMBL/GenBank/DDBJ databases">
        <title>Evolutionary Origins and Diversification of the Mycorrhizal Mutualists.</title>
        <authorList>
            <consortium name="DOE Joint Genome Institute"/>
            <consortium name="Mycorrhizal Genomics Consortium"/>
            <person name="Kohler A."/>
            <person name="Kuo A."/>
            <person name="Nagy L.G."/>
            <person name="Floudas D."/>
            <person name="Copeland A."/>
            <person name="Barry K.W."/>
            <person name="Cichocki N."/>
            <person name="Veneault-Fourrey C."/>
            <person name="LaButti K."/>
            <person name="Lindquist E.A."/>
            <person name="Lipzen A."/>
            <person name="Lundell T."/>
            <person name="Morin E."/>
            <person name="Murat C."/>
            <person name="Riley R."/>
            <person name="Ohm R."/>
            <person name="Sun H."/>
            <person name="Tunlid A."/>
            <person name="Henrissat B."/>
            <person name="Grigoriev I.V."/>
            <person name="Hibbett D.S."/>
            <person name="Martin F."/>
        </authorList>
    </citation>
    <scope>NUCLEOTIDE SEQUENCE [LARGE SCALE GENOMIC DNA]</scope>
    <source>
        <strain evidence="2">441</strain>
    </source>
</reference>
<reference evidence="1 2" key="1">
    <citation type="submission" date="2014-04" db="EMBL/GenBank/DDBJ databases">
        <authorList>
            <consortium name="DOE Joint Genome Institute"/>
            <person name="Kuo A."/>
            <person name="Kohler A."/>
            <person name="Costa M.D."/>
            <person name="Nagy L.G."/>
            <person name="Floudas D."/>
            <person name="Copeland A."/>
            <person name="Barry K.W."/>
            <person name="Cichocki N."/>
            <person name="Veneault-Fourrey C."/>
            <person name="LaButti K."/>
            <person name="Lindquist E.A."/>
            <person name="Lipzen A."/>
            <person name="Lundell T."/>
            <person name="Morin E."/>
            <person name="Murat C."/>
            <person name="Sun H."/>
            <person name="Tunlid A."/>
            <person name="Henrissat B."/>
            <person name="Grigoriev I.V."/>
            <person name="Hibbett D.S."/>
            <person name="Martin F."/>
            <person name="Nordberg H.P."/>
            <person name="Cantor M.N."/>
            <person name="Hua S.X."/>
        </authorList>
    </citation>
    <scope>NUCLEOTIDE SEQUENCE [LARGE SCALE GENOMIC DNA]</scope>
    <source>
        <strain evidence="1 2">441</strain>
    </source>
</reference>
<name>A0A0C9ZWX6_9AGAM</name>
<organism evidence="1 2">
    <name type="scientific">Pisolithus microcarpus 441</name>
    <dbReference type="NCBI Taxonomy" id="765257"/>
    <lineage>
        <taxon>Eukaryota</taxon>
        <taxon>Fungi</taxon>
        <taxon>Dikarya</taxon>
        <taxon>Basidiomycota</taxon>
        <taxon>Agaricomycotina</taxon>
        <taxon>Agaricomycetes</taxon>
        <taxon>Agaricomycetidae</taxon>
        <taxon>Boletales</taxon>
        <taxon>Sclerodermatineae</taxon>
        <taxon>Pisolithaceae</taxon>
        <taxon>Pisolithus</taxon>
    </lineage>
</organism>
<dbReference type="EMBL" id="KN833719">
    <property type="protein sequence ID" value="KIK24163.1"/>
    <property type="molecule type" value="Genomic_DNA"/>
</dbReference>
<evidence type="ECO:0000313" key="2">
    <source>
        <dbReference type="Proteomes" id="UP000054018"/>
    </source>
</evidence>
<dbReference type="OrthoDB" id="2658454at2759"/>
<dbReference type="HOGENOM" id="CLU_115048_0_0_1"/>
<keyword evidence="2" id="KW-1185">Reference proteome</keyword>
<proteinExistence type="predicted"/>
<gene>
    <name evidence="1" type="ORF">PISMIDRAFT_99157</name>
</gene>
<dbReference type="Proteomes" id="UP000054018">
    <property type="component" value="Unassembled WGS sequence"/>
</dbReference>